<dbReference type="InterPro" id="IPR003679">
    <property type="entry name" value="Amioglycoside_AcTrfase"/>
</dbReference>
<evidence type="ECO:0000256" key="2">
    <source>
        <dbReference type="ARBA" id="ARBA00022679"/>
    </source>
</evidence>
<name>A0AAP2Z6U5_9EURY</name>
<dbReference type="RefSeq" id="WP_342806759.1">
    <property type="nucleotide sequence ID" value="NZ_JAOPJZ010000002.1"/>
</dbReference>
<dbReference type="Pfam" id="PF02522">
    <property type="entry name" value="Antibiotic_NAT"/>
    <property type="match status" value="1"/>
</dbReference>
<keyword evidence="3" id="KW-0012">Acyltransferase</keyword>
<dbReference type="GO" id="GO:0046677">
    <property type="term" value="P:response to antibiotic"/>
    <property type="evidence" value="ECO:0007669"/>
    <property type="project" value="InterPro"/>
</dbReference>
<accession>A0AAP2Z6U5</accession>
<dbReference type="SUPFAM" id="SSF110710">
    <property type="entry name" value="TTHA0583/YokD-like"/>
    <property type="match status" value="1"/>
</dbReference>
<sequence length="267" mass="28221">MTDDDTVPAKSTVTGDDLVRDLRALGFQTGDEFVVHSSLSSLGWVDGGADTVVDALRAVVGNEGTVVVPTFTPFIVREEPFDREGTPSKTGAVTEALRTRPNSIRSDHPTHSVAALGPAARELTAGHELDRSLGRDSPLHRLAQRGGKVLLLGIGHERNSTLHVAEVLAKLPYKTGTNEVLVQSGDVRTVHAAKVGCGKGFPALEPVADEAGILTRGRIGHARAQTGEGAALLEVALEVLDSDPGFLLCENPDCWWCPEAREALSSA</sequence>
<keyword evidence="5" id="KW-1185">Reference proteome</keyword>
<evidence type="ECO:0000256" key="1">
    <source>
        <dbReference type="ARBA" id="ARBA00006383"/>
    </source>
</evidence>
<comment type="similarity">
    <text evidence="1">Belongs to the antibiotic N-acetyltransferase family.</text>
</comment>
<dbReference type="AlphaFoldDB" id="A0AAP2Z6U5"/>
<protein>
    <submittedName>
        <fullName evidence="4">AAC(3) family N-acetyltransferase</fullName>
    </submittedName>
</protein>
<comment type="caution">
    <text evidence="4">The sequence shown here is derived from an EMBL/GenBank/DDBJ whole genome shotgun (WGS) entry which is preliminary data.</text>
</comment>
<organism evidence="4 5">
    <name type="scientific">Natronosalvus hydrolyticus</name>
    <dbReference type="NCBI Taxonomy" id="2979988"/>
    <lineage>
        <taxon>Archaea</taxon>
        <taxon>Methanobacteriati</taxon>
        <taxon>Methanobacteriota</taxon>
        <taxon>Stenosarchaea group</taxon>
        <taxon>Halobacteria</taxon>
        <taxon>Halobacteriales</taxon>
        <taxon>Natrialbaceae</taxon>
        <taxon>Natronosalvus</taxon>
    </lineage>
</organism>
<evidence type="ECO:0000256" key="3">
    <source>
        <dbReference type="ARBA" id="ARBA00023315"/>
    </source>
</evidence>
<gene>
    <name evidence="4" type="ORF">OB919_04335</name>
</gene>
<evidence type="ECO:0000313" key="4">
    <source>
        <dbReference type="EMBL" id="MCU4751215.1"/>
    </source>
</evidence>
<dbReference type="Proteomes" id="UP001321047">
    <property type="component" value="Unassembled WGS sequence"/>
</dbReference>
<dbReference type="InterPro" id="IPR028345">
    <property type="entry name" value="Antibiotic_NAT-like"/>
</dbReference>
<proteinExistence type="inferred from homology"/>
<keyword evidence="2" id="KW-0808">Transferase</keyword>
<reference evidence="4 5" key="1">
    <citation type="submission" date="2022-09" db="EMBL/GenBank/DDBJ databases">
        <title>Enrichment on poylsaccharides allowed isolation of novel metabolic and taxonomic groups of Haloarchaea.</title>
        <authorList>
            <person name="Sorokin D.Y."/>
            <person name="Elcheninov A.G."/>
            <person name="Khizhniak T.V."/>
            <person name="Kolganova T.V."/>
            <person name="Kublanov I.V."/>
        </authorList>
    </citation>
    <scope>NUCLEOTIDE SEQUENCE [LARGE SCALE GENOMIC DNA]</scope>
    <source>
        <strain evidence="4 5">AArc-curdl1</strain>
    </source>
</reference>
<dbReference type="PANTHER" id="PTHR11104:SF0">
    <property type="entry name" value="SPBETA PROPHAGE-DERIVED AMINOGLYCOSIDE N(3')-ACETYLTRANSFERASE-LIKE PROTEIN YOKD"/>
    <property type="match status" value="1"/>
</dbReference>
<evidence type="ECO:0000313" key="5">
    <source>
        <dbReference type="Proteomes" id="UP001321047"/>
    </source>
</evidence>
<dbReference type="PANTHER" id="PTHR11104">
    <property type="entry name" value="AMINOGLYCOSIDE N3-ACETYLTRANSFERASE"/>
    <property type="match status" value="1"/>
</dbReference>
<dbReference type="GO" id="GO:0008080">
    <property type="term" value="F:N-acetyltransferase activity"/>
    <property type="evidence" value="ECO:0007669"/>
    <property type="project" value="InterPro"/>
</dbReference>
<dbReference type="EMBL" id="JAOPJZ010000002">
    <property type="protein sequence ID" value="MCU4751215.1"/>
    <property type="molecule type" value="Genomic_DNA"/>
</dbReference>